<dbReference type="PANTHER" id="PTHR36091:SF1">
    <property type="entry name" value="ALTERED INHERITANCE OF MITOCHONDRIA PROTEIN 9, MITOCHONDRIAL"/>
    <property type="match status" value="1"/>
</dbReference>
<organism evidence="7 8">
    <name type="scientific">Leucocoprinus leucothites</name>
    <dbReference type="NCBI Taxonomy" id="201217"/>
    <lineage>
        <taxon>Eukaryota</taxon>
        <taxon>Fungi</taxon>
        <taxon>Dikarya</taxon>
        <taxon>Basidiomycota</taxon>
        <taxon>Agaricomycotina</taxon>
        <taxon>Agaricomycetes</taxon>
        <taxon>Agaricomycetidae</taxon>
        <taxon>Agaricales</taxon>
        <taxon>Agaricineae</taxon>
        <taxon>Agaricaceae</taxon>
        <taxon>Leucocoprinus</taxon>
    </lineage>
</organism>
<evidence type="ECO:0000256" key="5">
    <source>
        <dbReference type="ARBA" id="ARBA00023128"/>
    </source>
</evidence>
<dbReference type="SUPFAM" id="SSF56112">
    <property type="entry name" value="Protein kinase-like (PK-like)"/>
    <property type="match status" value="1"/>
</dbReference>
<protein>
    <recommendedName>
        <fullName evidence="3">Altered inheritance of mitochondria protein 9, mitochondrial</fullName>
    </recommendedName>
    <alternativeName>
        <fullName evidence="6">Found in mitochondrial proteome protein 29</fullName>
    </alternativeName>
</protein>
<comment type="similarity">
    <text evidence="2">Belongs to the AIM9 family.</text>
</comment>
<dbReference type="EMBL" id="JAACJO010000014">
    <property type="protein sequence ID" value="KAF5350458.1"/>
    <property type="molecule type" value="Genomic_DNA"/>
</dbReference>
<dbReference type="InterPro" id="IPR051035">
    <property type="entry name" value="Mito_inheritance_9"/>
</dbReference>
<name>A0A8H5FVN8_9AGAR</name>
<sequence length="446" mass="50491">MLSFQDDVEKEVDEGLYQFTGGRWLYNEHEQRQARYARFDVAQLASIAGEATGTTFCEFNSRLGNGFYNKTRRLIMGGSLSVVARIPCPVAGPSRLVTASEVTTLQFAREVLKLPVPRVITWNGANRGRTNGVGADYLLMKEAPEVALRKRWLKFTTQKEAEPVLLGLLEVEKRFKSLRFSRIGSIYFNEDVGPELIDVPLSRVLLMTLRCGSRKSILSTLVGGEEQEPTYLWIVVPVCALFLSVNPSGILTSVAIGSESVSFFLAVAINEQMVLAYESLTTNLTQFRRKPMHDRATHLKLLTMYLDAVPHFVPTTNDDICAPTLWHPDLSLNNVFVSKSGPGHLQSLIDWQHAVVLPYFMLGSAPRALMYNPDKVNMDWHLLRLASNYEQLTPEERTECWLHLQLATRHHWYERSAWINSERRGPICELPHVNELVVLPSYVTRA</sequence>
<gene>
    <name evidence="7" type="ORF">D9756_008641</name>
</gene>
<evidence type="ECO:0000256" key="6">
    <source>
        <dbReference type="ARBA" id="ARBA00031849"/>
    </source>
</evidence>
<keyword evidence="8" id="KW-1185">Reference proteome</keyword>
<dbReference type="InterPro" id="IPR011009">
    <property type="entry name" value="Kinase-like_dom_sf"/>
</dbReference>
<evidence type="ECO:0000256" key="1">
    <source>
        <dbReference type="ARBA" id="ARBA00004173"/>
    </source>
</evidence>
<dbReference type="Proteomes" id="UP000559027">
    <property type="component" value="Unassembled WGS sequence"/>
</dbReference>
<proteinExistence type="inferred from homology"/>
<evidence type="ECO:0000256" key="3">
    <source>
        <dbReference type="ARBA" id="ARBA00016197"/>
    </source>
</evidence>
<evidence type="ECO:0000256" key="4">
    <source>
        <dbReference type="ARBA" id="ARBA00022946"/>
    </source>
</evidence>
<comment type="caution">
    <text evidence="7">The sequence shown here is derived from an EMBL/GenBank/DDBJ whole genome shotgun (WGS) entry which is preliminary data.</text>
</comment>
<reference evidence="7 8" key="1">
    <citation type="journal article" date="2020" name="ISME J.">
        <title>Uncovering the hidden diversity of litter-decomposition mechanisms in mushroom-forming fungi.</title>
        <authorList>
            <person name="Floudas D."/>
            <person name="Bentzer J."/>
            <person name="Ahren D."/>
            <person name="Johansson T."/>
            <person name="Persson P."/>
            <person name="Tunlid A."/>
        </authorList>
    </citation>
    <scope>NUCLEOTIDE SEQUENCE [LARGE SCALE GENOMIC DNA]</scope>
    <source>
        <strain evidence="7 8">CBS 146.42</strain>
    </source>
</reference>
<evidence type="ECO:0000313" key="8">
    <source>
        <dbReference type="Proteomes" id="UP000559027"/>
    </source>
</evidence>
<evidence type="ECO:0000313" key="7">
    <source>
        <dbReference type="EMBL" id="KAF5350458.1"/>
    </source>
</evidence>
<dbReference type="PANTHER" id="PTHR36091">
    <property type="entry name" value="ALTERED INHERITANCE OF MITOCHONDRIA PROTEIN 9, MITOCHONDRIAL"/>
    <property type="match status" value="1"/>
</dbReference>
<keyword evidence="4" id="KW-0809">Transit peptide</keyword>
<dbReference type="AlphaFoldDB" id="A0A8H5FVN8"/>
<evidence type="ECO:0000256" key="2">
    <source>
        <dbReference type="ARBA" id="ARBA00005543"/>
    </source>
</evidence>
<keyword evidence="5" id="KW-0496">Mitochondrion</keyword>
<dbReference type="GO" id="GO:0005739">
    <property type="term" value="C:mitochondrion"/>
    <property type="evidence" value="ECO:0007669"/>
    <property type="project" value="UniProtKB-SubCell"/>
</dbReference>
<accession>A0A8H5FVN8</accession>
<comment type="subcellular location">
    <subcellularLocation>
        <location evidence="1">Mitochondrion</location>
    </subcellularLocation>
</comment>
<dbReference type="OrthoDB" id="2831558at2759"/>